<dbReference type="RefSeq" id="WP_282315852.1">
    <property type="nucleotide sequence ID" value="NZ_JARBWL010000001.1"/>
</dbReference>
<evidence type="ECO:0000313" key="3">
    <source>
        <dbReference type="Proteomes" id="UP001159100"/>
    </source>
</evidence>
<gene>
    <name evidence="2" type="ORF">POF45_13530</name>
</gene>
<protein>
    <submittedName>
        <fullName evidence="2">Uncharacterized protein</fullName>
    </submittedName>
</protein>
<sequence length="202" mass="22004">MPEKKAHEEFLNPKSMLTPGIAGSLTMFITNTLVNQFGVPPNYTGLIISILFGLVVFAATSTVLWQRFVLFVLNSLFIFSFALGANQVGVTASKRTDAIAQASPQAEWSLDANKGKQAYFANWLDGTVPERKQLISTVQELDTDVAKRTLEALGAQSAELSSPRTALETRAAFSRSTEQVEKISTAIRNADKPAVESRIHEG</sequence>
<evidence type="ECO:0000313" key="2">
    <source>
        <dbReference type="EMBL" id="MDI2592434.1"/>
    </source>
</evidence>
<keyword evidence="1" id="KW-0812">Transmembrane</keyword>
<keyword evidence="1" id="KW-1133">Transmembrane helix</keyword>
<organism evidence="2 3">
    <name type="scientific">Pseudomonas fungipugnans</name>
    <dbReference type="NCBI Taxonomy" id="3024217"/>
    <lineage>
        <taxon>Bacteria</taxon>
        <taxon>Pseudomonadati</taxon>
        <taxon>Pseudomonadota</taxon>
        <taxon>Gammaproteobacteria</taxon>
        <taxon>Pseudomonadales</taxon>
        <taxon>Pseudomonadaceae</taxon>
        <taxon>Pseudomonas</taxon>
    </lineage>
</organism>
<accession>A0ABT6QNG7</accession>
<feature type="transmembrane region" description="Helical" evidence="1">
    <location>
        <begin position="65"/>
        <end position="85"/>
    </location>
</feature>
<comment type="caution">
    <text evidence="2">The sequence shown here is derived from an EMBL/GenBank/DDBJ whole genome shotgun (WGS) entry which is preliminary data.</text>
</comment>
<dbReference type="Proteomes" id="UP001159100">
    <property type="component" value="Unassembled WGS sequence"/>
</dbReference>
<evidence type="ECO:0000256" key="1">
    <source>
        <dbReference type="SAM" id="Phobius"/>
    </source>
</evidence>
<keyword evidence="3" id="KW-1185">Reference proteome</keyword>
<proteinExistence type="predicted"/>
<keyword evidence="1" id="KW-0472">Membrane</keyword>
<dbReference type="EMBL" id="JARBWL010000001">
    <property type="protein sequence ID" value="MDI2592434.1"/>
    <property type="molecule type" value="Genomic_DNA"/>
</dbReference>
<feature type="transmembrane region" description="Helical" evidence="1">
    <location>
        <begin position="16"/>
        <end position="34"/>
    </location>
</feature>
<feature type="transmembrane region" description="Helical" evidence="1">
    <location>
        <begin position="41"/>
        <end position="59"/>
    </location>
</feature>
<name>A0ABT6QNG7_9PSED</name>
<reference evidence="2 3" key="1">
    <citation type="submission" date="2023-02" db="EMBL/GenBank/DDBJ databases">
        <title>Pseudomonas chrutzelriedensis sp. nov., a potently antifungal strain isolated from moss.</title>
        <authorList>
            <person name="Schnyder A."/>
            <person name="Kalawong R."/>
            <person name="Eberl L."/>
            <person name="Agnoli K."/>
        </authorList>
    </citation>
    <scope>NUCLEOTIDE SEQUENCE [LARGE SCALE GENOMIC DNA]</scope>
    <source>
        <strain evidence="2 3">681</strain>
    </source>
</reference>